<protein>
    <recommendedName>
        <fullName evidence="4">Urease accessory protein UreH-like transmembrane domain-containing protein</fullName>
    </recommendedName>
</protein>
<dbReference type="AlphaFoldDB" id="A0A3B0MS88"/>
<keyword evidence="3" id="KW-1185">Reference proteome</keyword>
<sequence>MELDANTLAALWGAVIFSGVYHGVNPGMGWPLAVSAGLMEGRHRAMAKAIAALALGHLLAMLAILLPFSMMTALIRWETELRIGAGLLVVAAGVYLVINRRHPRFLARVAPSRLVLWSFLAAMAHGAGLMLVPIYLGICDADLADAGHEAARDLMGQNITVAFAVALAHTLAMTVAGGAIAAVIYFYVGLKFLSRTWFNLDLVWALSLIIVGAFGIYMALYGH</sequence>
<proteinExistence type="predicted"/>
<feature type="transmembrane region" description="Helical" evidence="1">
    <location>
        <begin position="114"/>
        <end position="138"/>
    </location>
</feature>
<feature type="transmembrane region" description="Helical" evidence="1">
    <location>
        <begin position="45"/>
        <end position="69"/>
    </location>
</feature>
<name>A0A3B0MS88_9RHOB</name>
<keyword evidence="1" id="KW-0812">Transmembrane</keyword>
<dbReference type="EMBL" id="UIHC01000021">
    <property type="protein sequence ID" value="SUZ32479.1"/>
    <property type="molecule type" value="Genomic_DNA"/>
</dbReference>
<accession>A0A3B0MS88</accession>
<dbReference type="Proteomes" id="UP000272908">
    <property type="component" value="Unassembled WGS sequence"/>
</dbReference>
<gene>
    <name evidence="2" type="ORF">ROE7235_02238</name>
</gene>
<reference evidence="3" key="1">
    <citation type="submission" date="2018-08" db="EMBL/GenBank/DDBJ databases">
        <authorList>
            <person name="Rodrigo-Torres L."/>
            <person name="Arahal R. D."/>
            <person name="Lucena T."/>
        </authorList>
    </citation>
    <scope>NUCLEOTIDE SEQUENCE [LARGE SCALE GENOMIC DNA]</scope>
    <source>
        <strain evidence="3">CECT 7235</strain>
    </source>
</reference>
<dbReference type="RefSeq" id="WP_121095598.1">
    <property type="nucleotide sequence ID" value="NZ_UIHC01000021.1"/>
</dbReference>
<evidence type="ECO:0000256" key="1">
    <source>
        <dbReference type="SAM" id="Phobius"/>
    </source>
</evidence>
<feature type="transmembrane region" description="Helical" evidence="1">
    <location>
        <begin position="200"/>
        <end position="220"/>
    </location>
</feature>
<evidence type="ECO:0000313" key="3">
    <source>
        <dbReference type="Proteomes" id="UP000272908"/>
    </source>
</evidence>
<keyword evidence="1" id="KW-0472">Membrane</keyword>
<evidence type="ECO:0000313" key="2">
    <source>
        <dbReference type="EMBL" id="SUZ32479.1"/>
    </source>
</evidence>
<keyword evidence="1" id="KW-1133">Transmembrane helix</keyword>
<organism evidence="2 3">
    <name type="scientific">Roseinatronobacter ekhonensis</name>
    <dbReference type="NCBI Taxonomy" id="254356"/>
    <lineage>
        <taxon>Bacteria</taxon>
        <taxon>Pseudomonadati</taxon>
        <taxon>Pseudomonadota</taxon>
        <taxon>Alphaproteobacteria</taxon>
        <taxon>Rhodobacterales</taxon>
        <taxon>Paracoccaceae</taxon>
        <taxon>Roseinatronobacter</taxon>
    </lineage>
</organism>
<feature type="transmembrane region" description="Helical" evidence="1">
    <location>
        <begin position="81"/>
        <end position="98"/>
    </location>
</feature>
<evidence type="ECO:0008006" key="4">
    <source>
        <dbReference type="Google" id="ProtNLM"/>
    </source>
</evidence>
<dbReference type="OrthoDB" id="8850092at2"/>
<feature type="transmembrane region" description="Helical" evidence="1">
    <location>
        <begin position="158"/>
        <end position="188"/>
    </location>
</feature>